<proteinExistence type="predicted"/>
<evidence type="ECO:0000313" key="1">
    <source>
        <dbReference type="EMBL" id="EQD26064.1"/>
    </source>
</evidence>
<dbReference type="EMBL" id="AUZX01016276">
    <property type="protein sequence ID" value="EQD26064.1"/>
    <property type="molecule type" value="Genomic_DNA"/>
</dbReference>
<keyword evidence="1" id="KW-0031">Aminopeptidase</keyword>
<dbReference type="EC" id="3.-.-.-" evidence="1"/>
<dbReference type="AlphaFoldDB" id="T0ZAB6"/>
<dbReference type="SUPFAM" id="SSF63737">
    <property type="entry name" value="Leukotriene A4 hydrolase N-terminal domain"/>
    <property type="match status" value="1"/>
</dbReference>
<comment type="caution">
    <text evidence="1">The sequence shown here is derived from an EMBL/GenBank/DDBJ whole genome shotgun (WGS) entry which is preliminary data.</text>
</comment>
<protein>
    <submittedName>
        <fullName evidence="1">Protein containing Peptidase M1, membrane alanine aminopeptidase</fullName>
        <ecNumber evidence="1">3.-.-.-</ecNumber>
    </submittedName>
</protein>
<reference evidence="1" key="1">
    <citation type="submission" date="2013-08" db="EMBL/GenBank/DDBJ databases">
        <authorList>
            <person name="Mendez C."/>
            <person name="Richter M."/>
            <person name="Ferrer M."/>
            <person name="Sanchez J."/>
        </authorList>
    </citation>
    <scope>NUCLEOTIDE SEQUENCE</scope>
</reference>
<sequence>MPDMSCYQLPLDVRPTHYDLALKIDMDALSFSGEVKIHLDVRRDTTEFA</sequence>
<accession>T0ZAB6</accession>
<name>T0ZAB6_9ZZZZ</name>
<dbReference type="Gene3D" id="2.60.40.1730">
    <property type="entry name" value="tricorn interacting facor f3 domain"/>
    <property type="match status" value="1"/>
</dbReference>
<keyword evidence="1" id="KW-0378">Hydrolase</keyword>
<reference evidence="1" key="2">
    <citation type="journal article" date="2014" name="ISME J.">
        <title>Microbial stratification in low pH oxic and suboxic macroscopic growths along an acid mine drainage.</title>
        <authorList>
            <person name="Mendez-Garcia C."/>
            <person name="Mesa V."/>
            <person name="Sprenger R.R."/>
            <person name="Richter M."/>
            <person name="Diez M.S."/>
            <person name="Solano J."/>
            <person name="Bargiela R."/>
            <person name="Golyshina O.V."/>
            <person name="Manteca A."/>
            <person name="Ramos J.L."/>
            <person name="Gallego J.R."/>
            <person name="Llorente I."/>
            <person name="Martins Dos Santos V.A."/>
            <person name="Jensen O.N."/>
            <person name="Pelaez A.I."/>
            <person name="Sanchez J."/>
            <person name="Ferrer M."/>
        </authorList>
    </citation>
    <scope>NUCLEOTIDE SEQUENCE</scope>
</reference>
<dbReference type="GO" id="GO:0004177">
    <property type="term" value="F:aminopeptidase activity"/>
    <property type="evidence" value="ECO:0007669"/>
    <property type="project" value="UniProtKB-KW"/>
</dbReference>
<dbReference type="InterPro" id="IPR042097">
    <property type="entry name" value="Aminopeptidase_N-like_N_sf"/>
</dbReference>
<organism evidence="1">
    <name type="scientific">mine drainage metagenome</name>
    <dbReference type="NCBI Taxonomy" id="410659"/>
    <lineage>
        <taxon>unclassified sequences</taxon>
        <taxon>metagenomes</taxon>
        <taxon>ecological metagenomes</taxon>
    </lineage>
</organism>
<keyword evidence="1" id="KW-0645">Protease</keyword>
<gene>
    <name evidence="1" type="ORF">B1A_22022</name>
</gene>